<reference evidence="2" key="1">
    <citation type="journal article" date="2019" name="Int. J. Syst. Evol. Microbiol.">
        <title>The Global Catalogue of Microorganisms (GCM) 10K type strain sequencing project: providing services to taxonomists for standard genome sequencing and annotation.</title>
        <authorList>
            <consortium name="The Broad Institute Genomics Platform"/>
            <consortium name="The Broad Institute Genome Sequencing Center for Infectious Disease"/>
            <person name="Wu L."/>
            <person name="Ma J."/>
        </authorList>
    </citation>
    <scope>NUCLEOTIDE SEQUENCE [LARGE SCALE GENOMIC DNA]</scope>
    <source>
        <strain evidence="2">CGMCC 1.10832</strain>
    </source>
</reference>
<protein>
    <submittedName>
        <fullName evidence="1">Uncharacterized protein</fullName>
    </submittedName>
</protein>
<comment type="caution">
    <text evidence="1">The sequence shown here is derived from an EMBL/GenBank/DDBJ whole genome shotgun (WGS) entry which is preliminary data.</text>
</comment>
<sequence>MERSLRQVKNKLEKSFAIYRKTIPTFAVILKSGASRKVRIYGFGFKFFKHTNANIRRIRPKA</sequence>
<evidence type="ECO:0000313" key="2">
    <source>
        <dbReference type="Proteomes" id="UP000636010"/>
    </source>
</evidence>
<gene>
    <name evidence="1" type="ORF">GCM10011506_13940</name>
</gene>
<proteinExistence type="predicted"/>
<accession>A0ABQ1LU92</accession>
<keyword evidence="2" id="KW-1185">Reference proteome</keyword>
<organism evidence="1 2">
    <name type="scientific">Marivirga lumbricoides</name>
    <dbReference type="NCBI Taxonomy" id="1046115"/>
    <lineage>
        <taxon>Bacteria</taxon>
        <taxon>Pseudomonadati</taxon>
        <taxon>Bacteroidota</taxon>
        <taxon>Cytophagia</taxon>
        <taxon>Cytophagales</taxon>
        <taxon>Marivirgaceae</taxon>
        <taxon>Marivirga</taxon>
    </lineage>
</organism>
<dbReference type="EMBL" id="BMEC01000004">
    <property type="protein sequence ID" value="GGC29747.1"/>
    <property type="molecule type" value="Genomic_DNA"/>
</dbReference>
<dbReference type="Proteomes" id="UP000636010">
    <property type="component" value="Unassembled WGS sequence"/>
</dbReference>
<name>A0ABQ1LU92_9BACT</name>
<evidence type="ECO:0000313" key="1">
    <source>
        <dbReference type="EMBL" id="GGC29747.1"/>
    </source>
</evidence>